<evidence type="ECO:0000313" key="4">
    <source>
        <dbReference type="Proteomes" id="UP000019478"/>
    </source>
</evidence>
<evidence type="ECO:0000256" key="2">
    <source>
        <dbReference type="SAM" id="SignalP"/>
    </source>
</evidence>
<accession>W9YF99</accession>
<name>W9YF99_9EURO</name>
<dbReference type="OrthoDB" id="5597238at2759"/>
<comment type="caution">
    <text evidence="3">The sequence shown here is derived from an EMBL/GenBank/DDBJ whole genome shotgun (WGS) entry which is preliminary data.</text>
</comment>
<organism evidence="3 4">
    <name type="scientific">Capronia epimyces CBS 606.96</name>
    <dbReference type="NCBI Taxonomy" id="1182542"/>
    <lineage>
        <taxon>Eukaryota</taxon>
        <taxon>Fungi</taxon>
        <taxon>Dikarya</taxon>
        <taxon>Ascomycota</taxon>
        <taxon>Pezizomycotina</taxon>
        <taxon>Eurotiomycetes</taxon>
        <taxon>Chaetothyriomycetidae</taxon>
        <taxon>Chaetothyriales</taxon>
        <taxon>Herpotrichiellaceae</taxon>
        <taxon>Capronia</taxon>
    </lineage>
</organism>
<keyword evidence="4" id="KW-1185">Reference proteome</keyword>
<proteinExistence type="predicted"/>
<reference evidence="3 4" key="1">
    <citation type="submission" date="2013-03" db="EMBL/GenBank/DDBJ databases">
        <title>The Genome Sequence of Capronia epimyces CBS 606.96.</title>
        <authorList>
            <consortium name="The Broad Institute Genomics Platform"/>
            <person name="Cuomo C."/>
            <person name="de Hoog S."/>
            <person name="Gorbushina A."/>
            <person name="Walker B."/>
            <person name="Young S.K."/>
            <person name="Zeng Q."/>
            <person name="Gargeya S."/>
            <person name="Fitzgerald M."/>
            <person name="Haas B."/>
            <person name="Abouelleil A."/>
            <person name="Allen A.W."/>
            <person name="Alvarado L."/>
            <person name="Arachchi H.M."/>
            <person name="Berlin A.M."/>
            <person name="Chapman S.B."/>
            <person name="Gainer-Dewar J."/>
            <person name="Goldberg J."/>
            <person name="Griggs A."/>
            <person name="Gujja S."/>
            <person name="Hansen M."/>
            <person name="Howarth C."/>
            <person name="Imamovic A."/>
            <person name="Ireland A."/>
            <person name="Larimer J."/>
            <person name="McCowan C."/>
            <person name="Murphy C."/>
            <person name="Pearson M."/>
            <person name="Poon T.W."/>
            <person name="Priest M."/>
            <person name="Roberts A."/>
            <person name="Saif S."/>
            <person name="Shea T."/>
            <person name="Sisk P."/>
            <person name="Sykes S."/>
            <person name="Wortman J."/>
            <person name="Nusbaum C."/>
            <person name="Birren B."/>
        </authorList>
    </citation>
    <scope>NUCLEOTIDE SEQUENCE [LARGE SCALE GENOMIC DNA]</scope>
    <source>
        <strain evidence="3 4">CBS 606.96</strain>
    </source>
</reference>
<dbReference type="Proteomes" id="UP000019478">
    <property type="component" value="Unassembled WGS sequence"/>
</dbReference>
<gene>
    <name evidence="3" type="ORF">A1O3_00110</name>
</gene>
<keyword evidence="2" id="KW-0732">Signal</keyword>
<dbReference type="HOGENOM" id="CLU_096545_1_1_1"/>
<evidence type="ECO:0000256" key="1">
    <source>
        <dbReference type="SAM" id="MobiDB-lite"/>
    </source>
</evidence>
<dbReference type="STRING" id="1182542.W9YF99"/>
<dbReference type="EMBL" id="AMGY01000001">
    <property type="protein sequence ID" value="EXJ91562.1"/>
    <property type="molecule type" value="Genomic_DNA"/>
</dbReference>
<feature type="signal peptide" evidence="2">
    <location>
        <begin position="1"/>
        <end position="18"/>
    </location>
</feature>
<evidence type="ECO:0000313" key="3">
    <source>
        <dbReference type="EMBL" id="EXJ91562.1"/>
    </source>
</evidence>
<dbReference type="eggNOG" id="ENOG502SFMK">
    <property type="taxonomic scope" value="Eukaryota"/>
</dbReference>
<protein>
    <submittedName>
        <fullName evidence="3">Uncharacterized protein</fullName>
    </submittedName>
</protein>
<dbReference type="RefSeq" id="XP_007728452.1">
    <property type="nucleotide sequence ID" value="XM_007730262.1"/>
</dbReference>
<dbReference type="AlphaFoldDB" id="W9YF99"/>
<feature type="chain" id="PRO_5004934552" evidence="2">
    <location>
        <begin position="19"/>
        <end position="175"/>
    </location>
</feature>
<feature type="region of interest" description="Disordered" evidence="1">
    <location>
        <begin position="106"/>
        <end position="133"/>
    </location>
</feature>
<sequence length="175" mass="16928">MRFFRSLITFGIVALVAAQDLSLTSSSATSVASSSPTLDAQTRCLQKSACVNVPCPSQLQANATTDCAAQCPQGNGTQSETEQYASCQASCISSYFLSTGTPAPSATASPGSGTVTSGGSAASTTGGSAASRGSAATGASAPALATGSSSNGANGLHLGMYGLGCLGLVITGLAL</sequence>
<dbReference type="GeneID" id="19164252"/>